<reference evidence="2 3" key="1">
    <citation type="submission" date="2023-04" db="EMBL/GenBank/DDBJ databases">
        <title>Colletotrichum tabacum stain YC1 causing leaf anthracnose on Nicotiana tabacum(L.) cv.</title>
        <authorList>
            <person name="Ji Z."/>
            <person name="Wang M."/>
            <person name="Zhang J."/>
            <person name="Wang N."/>
            <person name="Zhou Z."/>
        </authorList>
    </citation>
    <scope>NUCLEOTIDE SEQUENCE [LARGE SCALE GENOMIC DNA]</scope>
    <source>
        <strain evidence="2 3">YC1</strain>
    </source>
</reference>
<evidence type="ECO:0000313" key="3">
    <source>
        <dbReference type="Proteomes" id="UP001327957"/>
    </source>
</evidence>
<dbReference type="EMBL" id="JASAOK010000044">
    <property type="protein sequence ID" value="KAK6213675.1"/>
    <property type="molecule type" value="Genomic_DNA"/>
</dbReference>
<dbReference type="Proteomes" id="UP001327957">
    <property type="component" value="Unassembled WGS sequence"/>
</dbReference>
<evidence type="ECO:0000313" key="2">
    <source>
        <dbReference type="EMBL" id="KAK6213675.1"/>
    </source>
</evidence>
<evidence type="ECO:0000256" key="1">
    <source>
        <dbReference type="SAM" id="MobiDB-lite"/>
    </source>
</evidence>
<keyword evidence="3" id="KW-1185">Reference proteome</keyword>
<dbReference type="AlphaFoldDB" id="A0AAV9T511"/>
<proteinExistence type="predicted"/>
<feature type="compositionally biased region" description="Polar residues" evidence="1">
    <location>
        <begin position="76"/>
        <end position="94"/>
    </location>
</feature>
<accession>A0AAV9T511</accession>
<protein>
    <submittedName>
        <fullName evidence="2">Uncharacterized protein</fullName>
    </submittedName>
</protein>
<organism evidence="2 3">
    <name type="scientific">Colletotrichum tabaci</name>
    <dbReference type="NCBI Taxonomy" id="1209068"/>
    <lineage>
        <taxon>Eukaryota</taxon>
        <taxon>Fungi</taxon>
        <taxon>Dikarya</taxon>
        <taxon>Ascomycota</taxon>
        <taxon>Pezizomycotina</taxon>
        <taxon>Sordariomycetes</taxon>
        <taxon>Hypocreomycetidae</taxon>
        <taxon>Glomerellales</taxon>
        <taxon>Glomerellaceae</taxon>
        <taxon>Colletotrichum</taxon>
        <taxon>Colletotrichum destructivum species complex</taxon>
    </lineage>
</organism>
<sequence>MGNAMHDISVGYLDDNIRLGPSPESGTLLGSLNQSRNLASSHGQSVMAGTVICTTSNGPHKGNIEYGYGVNGYRVSRTSPPGGQRRNAGTTLPSPSLLPFAEQYQYQWDHRR</sequence>
<feature type="region of interest" description="Disordered" evidence="1">
    <location>
        <begin position="75"/>
        <end position="96"/>
    </location>
</feature>
<gene>
    <name evidence="2" type="ORF">QIS74_09677</name>
</gene>
<name>A0AAV9T511_9PEZI</name>
<comment type="caution">
    <text evidence="2">The sequence shown here is derived from an EMBL/GenBank/DDBJ whole genome shotgun (WGS) entry which is preliminary data.</text>
</comment>